<dbReference type="PANTHER" id="PTHR43157">
    <property type="entry name" value="PHOSPHATIDYLINOSITOL-GLYCAN BIOSYNTHESIS CLASS F PROTEIN-RELATED"/>
    <property type="match status" value="1"/>
</dbReference>
<organism evidence="3 4">
    <name type="scientific">Asanoa ferruginea</name>
    <dbReference type="NCBI Taxonomy" id="53367"/>
    <lineage>
        <taxon>Bacteria</taxon>
        <taxon>Bacillati</taxon>
        <taxon>Actinomycetota</taxon>
        <taxon>Actinomycetes</taxon>
        <taxon>Micromonosporales</taxon>
        <taxon>Micromonosporaceae</taxon>
        <taxon>Asanoa</taxon>
    </lineage>
</organism>
<dbReference type="RefSeq" id="WP_116070783.1">
    <property type="nucleotide sequence ID" value="NZ_BONB01000063.1"/>
</dbReference>
<name>A0A3D9ZSR1_9ACTN</name>
<dbReference type="OrthoDB" id="2860165at2"/>
<protein>
    <submittedName>
        <fullName evidence="3">Short-subunit dehydrogenase</fullName>
    </submittedName>
</protein>
<feature type="compositionally biased region" description="Gly residues" evidence="2">
    <location>
        <begin position="300"/>
        <end position="313"/>
    </location>
</feature>
<feature type="compositionally biased region" description="Basic and acidic residues" evidence="2">
    <location>
        <begin position="284"/>
        <end position="295"/>
    </location>
</feature>
<feature type="region of interest" description="Disordered" evidence="2">
    <location>
        <begin position="278"/>
        <end position="313"/>
    </location>
</feature>
<evidence type="ECO:0000256" key="1">
    <source>
        <dbReference type="ARBA" id="ARBA00023002"/>
    </source>
</evidence>
<keyword evidence="4" id="KW-1185">Reference proteome</keyword>
<keyword evidence="1" id="KW-0560">Oxidoreductase</keyword>
<gene>
    <name evidence="3" type="ORF">DFJ67_5674</name>
</gene>
<dbReference type="AlphaFoldDB" id="A0A3D9ZSR1"/>
<dbReference type="InterPro" id="IPR002347">
    <property type="entry name" value="SDR_fam"/>
</dbReference>
<dbReference type="SUPFAM" id="SSF51735">
    <property type="entry name" value="NAD(P)-binding Rossmann-fold domains"/>
    <property type="match status" value="1"/>
</dbReference>
<evidence type="ECO:0000313" key="3">
    <source>
        <dbReference type="EMBL" id="REF99634.1"/>
    </source>
</evidence>
<reference evidence="3 4" key="1">
    <citation type="submission" date="2018-08" db="EMBL/GenBank/DDBJ databases">
        <title>Sequencing the genomes of 1000 actinobacteria strains.</title>
        <authorList>
            <person name="Klenk H.-P."/>
        </authorList>
    </citation>
    <scope>NUCLEOTIDE SEQUENCE [LARGE SCALE GENOMIC DNA]</scope>
    <source>
        <strain evidence="3 4">DSM 44099</strain>
    </source>
</reference>
<comment type="caution">
    <text evidence="3">The sequence shown here is derived from an EMBL/GenBank/DDBJ whole genome shotgun (WGS) entry which is preliminary data.</text>
</comment>
<accession>A0A3D9ZSR1</accession>
<dbReference type="Gene3D" id="3.40.50.720">
    <property type="entry name" value="NAD(P)-binding Rossmann-like Domain"/>
    <property type="match status" value="1"/>
</dbReference>
<proteinExistence type="predicted"/>
<dbReference type="PRINTS" id="PR00081">
    <property type="entry name" value="GDHRDH"/>
</dbReference>
<evidence type="ECO:0000256" key="2">
    <source>
        <dbReference type="SAM" id="MobiDB-lite"/>
    </source>
</evidence>
<sequence>MRDDKPTAVVTGGTGGIGRACAVELGRRGYRVLIVGRDSARAAAVLADLDGSFVRADLASMRETARAADEIAARAPRLDALLLCAGVLALAPEWTEEGMERTLALNYLSRHLLVRRLLPLLTVAPSGRVVLVANAGRYRDTLDLTDPHLRQGGRGLGVVSGRTQFANDLLAVELADRLGDTRVEVSCVYPGLVATDVFAQARGVPRPVRAAAALVQRLLGAAPSVAARGPVTLATDPAMTGGFFGPGPRRLRIPARAADPARRAALWTLAEDLVGPWLPSGPRRFPDGHDPERPAHGQGRVQGLGVQLGGKRA</sequence>
<dbReference type="EMBL" id="QUMQ01000001">
    <property type="protein sequence ID" value="REF99634.1"/>
    <property type="molecule type" value="Genomic_DNA"/>
</dbReference>
<dbReference type="Pfam" id="PF00106">
    <property type="entry name" value="adh_short"/>
    <property type="match status" value="1"/>
</dbReference>
<dbReference type="InterPro" id="IPR036291">
    <property type="entry name" value="NAD(P)-bd_dom_sf"/>
</dbReference>
<dbReference type="PANTHER" id="PTHR43157:SF31">
    <property type="entry name" value="PHOSPHATIDYLINOSITOL-GLYCAN BIOSYNTHESIS CLASS F PROTEIN"/>
    <property type="match status" value="1"/>
</dbReference>
<dbReference type="GO" id="GO:0016491">
    <property type="term" value="F:oxidoreductase activity"/>
    <property type="evidence" value="ECO:0007669"/>
    <property type="project" value="UniProtKB-KW"/>
</dbReference>
<dbReference type="Proteomes" id="UP000256913">
    <property type="component" value="Unassembled WGS sequence"/>
</dbReference>
<evidence type="ECO:0000313" key="4">
    <source>
        <dbReference type="Proteomes" id="UP000256913"/>
    </source>
</evidence>